<name>A0A9D4D6A5_DREPO</name>
<evidence type="ECO:0000313" key="1">
    <source>
        <dbReference type="EMBL" id="KAH3738927.1"/>
    </source>
</evidence>
<protein>
    <submittedName>
        <fullName evidence="1">Uncharacterized protein</fullName>
    </submittedName>
</protein>
<evidence type="ECO:0000313" key="2">
    <source>
        <dbReference type="Proteomes" id="UP000828390"/>
    </source>
</evidence>
<gene>
    <name evidence="1" type="ORF">DPMN_045570</name>
</gene>
<reference evidence="1" key="1">
    <citation type="journal article" date="2019" name="bioRxiv">
        <title>The Genome of the Zebra Mussel, Dreissena polymorpha: A Resource for Invasive Species Research.</title>
        <authorList>
            <person name="McCartney M.A."/>
            <person name="Auch B."/>
            <person name="Kono T."/>
            <person name="Mallez S."/>
            <person name="Zhang Y."/>
            <person name="Obille A."/>
            <person name="Becker A."/>
            <person name="Abrahante J.E."/>
            <person name="Garbe J."/>
            <person name="Badalamenti J.P."/>
            <person name="Herman A."/>
            <person name="Mangelson H."/>
            <person name="Liachko I."/>
            <person name="Sullivan S."/>
            <person name="Sone E.D."/>
            <person name="Koren S."/>
            <person name="Silverstein K.A.T."/>
            <person name="Beckman K.B."/>
            <person name="Gohl D.M."/>
        </authorList>
    </citation>
    <scope>NUCLEOTIDE SEQUENCE</scope>
    <source>
        <strain evidence="1">Duluth1</strain>
        <tissue evidence="1">Whole animal</tissue>
    </source>
</reference>
<comment type="caution">
    <text evidence="1">The sequence shown here is derived from an EMBL/GenBank/DDBJ whole genome shotgun (WGS) entry which is preliminary data.</text>
</comment>
<reference evidence="1" key="2">
    <citation type="submission" date="2020-11" db="EMBL/GenBank/DDBJ databases">
        <authorList>
            <person name="McCartney M.A."/>
            <person name="Auch B."/>
            <person name="Kono T."/>
            <person name="Mallez S."/>
            <person name="Becker A."/>
            <person name="Gohl D.M."/>
            <person name="Silverstein K.A.T."/>
            <person name="Koren S."/>
            <person name="Bechman K.B."/>
            <person name="Herman A."/>
            <person name="Abrahante J.E."/>
            <person name="Garbe J."/>
        </authorList>
    </citation>
    <scope>NUCLEOTIDE SEQUENCE</scope>
    <source>
        <strain evidence="1">Duluth1</strain>
        <tissue evidence="1">Whole animal</tissue>
    </source>
</reference>
<accession>A0A9D4D6A5</accession>
<dbReference type="AlphaFoldDB" id="A0A9D4D6A5"/>
<dbReference type="EMBL" id="JAIWYP010000011">
    <property type="protein sequence ID" value="KAH3738927.1"/>
    <property type="molecule type" value="Genomic_DNA"/>
</dbReference>
<sequence length="52" mass="5976">MLEKSYVCCPESATSFHRNQEIRKTLSNMLMPGEQRGLMMVFTLSPAQKRKA</sequence>
<proteinExistence type="predicted"/>
<keyword evidence="2" id="KW-1185">Reference proteome</keyword>
<organism evidence="1 2">
    <name type="scientific">Dreissena polymorpha</name>
    <name type="common">Zebra mussel</name>
    <name type="synonym">Mytilus polymorpha</name>
    <dbReference type="NCBI Taxonomy" id="45954"/>
    <lineage>
        <taxon>Eukaryota</taxon>
        <taxon>Metazoa</taxon>
        <taxon>Spiralia</taxon>
        <taxon>Lophotrochozoa</taxon>
        <taxon>Mollusca</taxon>
        <taxon>Bivalvia</taxon>
        <taxon>Autobranchia</taxon>
        <taxon>Heteroconchia</taxon>
        <taxon>Euheterodonta</taxon>
        <taxon>Imparidentia</taxon>
        <taxon>Neoheterodontei</taxon>
        <taxon>Myida</taxon>
        <taxon>Dreissenoidea</taxon>
        <taxon>Dreissenidae</taxon>
        <taxon>Dreissena</taxon>
    </lineage>
</organism>
<dbReference type="Proteomes" id="UP000828390">
    <property type="component" value="Unassembled WGS sequence"/>
</dbReference>